<dbReference type="Gene3D" id="1.10.540.10">
    <property type="entry name" value="Acyl-CoA dehydrogenase/oxidase, N-terminal domain"/>
    <property type="match status" value="1"/>
</dbReference>
<keyword evidence="5" id="KW-0560">Oxidoreductase</keyword>
<dbReference type="EMBL" id="CP046401">
    <property type="protein sequence ID" value="QGY47801.1"/>
    <property type="molecule type" value="Genomic_DNA"/>
</dbReference>
<proteinExistence type="inferred from homology"/>
<comment type="similarity">
    <text evidence="2 5">Belongs to the acyl-CoA dehydrogenase family.</text>
</comment>
<dbReference type="InterPro" id="IPR006091">
    <property type="entry name" value="Acyl-CoA_Oxase/DH_mid-dom"/>
</dbReference>
<protein>
    <submittedName>
        <fullName evidence="9">Acyl-CoA dehydrogenase</fullName>
    </submittedName>
</protein>
<dbReference type="SUPFAM" id="SSF47203">
    <property type="entry name" value="Acyl-CoA dehydrogenase C-terminal domain-like"/>
    <property type="match status" value="1"/>
</dbReference>
<dbReference type="PANTHER" id="PTHR43884:SF12">
    <property type="entry name" value="ISOVALERYL-COA DEHYDROGENASE, MITOCHONDRIAL-RELATED"/>
    <property type="match status" value="1"/>
</dbReference>
<dbReference type="InterPro" id="IPR037069">
    <property type="entry name" value="AcylCoA_DH/ox_N_sf"/>
</dbReference>
<dbReference type="GO" id="GO:0003995">
    <property type="term" value="F:acyl-CoA dehydrogenase activity"/>
    <property type="evidence" value="ECO:0007669"/>
    <property type="project" value="TreeGrafter"/>
</dbReference>
<keyword evidence="10" id="KW-1185">Reference proteome</keyword>
<dbReference type="InterPro" id="IPR046373">
    <property type="entry name" value="Acyl-CoA_Oxase/DH_mid-dom_sf"/>
</dbReference>
<dbReference type="AlphaFoldDB" id="A0A6I6JYZ4"/>
<dbReference type="RefSeq" id="WP_158872015.1">
    <property type="nucleotide sequence ID" value="NZ_CP046401.1"/>
</dbReference>
<dbReference type="Proteomes" id="UP000428260">
    <property type="component" value="Chromosome"/>
</dbReference>
<feature type="domain" description="Acyl-CoA oxidase/dehydrogenase middle" evidence="7">
    <location>
        <begin position="138"/>
        <end position="232"/>
    </location>
</feature>
<dbReference type="Pfam" id="PF00441">
    <property type="entry name" value="Acyl-CoA_dh_1"/>
    <property type="match status" value="1"/>
</dbReference>
<name>A0A6I6JYZ4_9BACT</name>
<feature type="domain" description="Acyl-CoA dehydrogenase/oxidase C-terminal" evidence="6">
    <location>
        <begin position="248"/>
        <end position="398"/>
    </location>
</feature>
<dbReference type="SUPFAM" id="SSF56645">
    <property type="entry name" value="Acyl-CoA dehydrogenase NM domain-like"/>
    <property type="match status" value="1"/>
</dbReference>
<evidence type="ECO:0000313" key="9">
    <source>
        <dbReference type="EMBL" id="QGY47801.1"/>
    </source>
</evidence>
<sequence>MTRLINSEHSASTQEQTKVPPLSEFIDTLKVKMKSAFYDKNDINSLSIKRGLPEGAFQEIMSANPLSVGIPREYGGRGGLMHENIALMAAASYESLALSLTFGINSALFLQPVAKYAKEEVKASVFKRFLEEKNMGGLMITEPDYGSDALNMQTFYTEEKSNYYIKGKKHWAGLTGWADFWLVTARQQSDSGDLLRDIDFFICDVSKAEQKIEVEEIFENLGLYMIPYGRNHIDVKIPEKQKLEPKTTGVKMMLDLLHRSRMQFPGMAMGFIKRMLDEAISHCKNRFVGGKSLFSYDQVQNRLAKLQASYTICSAMCANSSEKAGLDVDLVPHGLEANAVKSVVTDLMQDAAQSLLQLVGAKAYRLNHIAGRGTSDSRPFQIFEGSNDILYAQISEGLVKLMKRAKENNLFRFLSGFELTSQAADFIKEQVNFNVNFQMPQRKLVSLGKVIGRAISMNQVLNIRNKGFRDDLAKGGIIMLQQEISELMAGFLFNDNRKVADEYEGNSFWLNFVSL</sequence>
<dbReference type="InterPro" id="IPR013786">
    <property type="entry name" value="AcylCoA_DH/ox_N"/>
</dbReference>
<evidence type="ECO:0000256" key="5">
    <source>
        <dbReference type="RuleBase" id="RU362125"/>
    </source>
</evidence>
<keyword evidence="3 5" id="KW-0285">Flavoprotein</keyword>
<keyword evidence="4 5" id="KW-0274">FAD</keyword>
<dbReference type="Gene3D" id="1.20.140.10">
    <property type="entry name" value="Butyryl-CoA Dehydrogenase, subunit A, domain 3"/>
    <property type="match status" value="1"/>
</dbReference>
<evidence type="ECO:0000313" key="10">
    <source>
        <dbReference type="Proteomes" id="UP000428260"/>
    </source>
</evidence>
<dbReference type="GO" id="GO:0050660">
    <property type="term" value="F:flavin adenine dinucleotide binding"/>
    <property type="evidence" value="ECO:0007669"/>
    <property type="project" value="InterPro"/>
</dbReference>
<accession>A0A6I6JYZ4</accession>
<gene>
    <name evidence="9" type="ORF">GM418_30325</name>
</gene>
<evidence type="ECO:0000259" key="6">
    <source>
        <dbReference type="Pfam" id="PF00441"/>
    </source>
</evidence>
<evidence type="ECO:0000259" key="8">
    <source>
        <dbReference type="Pfam" id="PF02771"/>
    </source>
</evidence>
<evidence type="ECO:0000256" key="3">
    <source>
        <dbReference type="ARBA" id="ARBA00022630"/>
    </source>
</evidence>
<reference evidence="9 10" key="1">
    <citation type="submission" date="2019-11" db="EMBL/GenBank/DDBJ databases">
        <authorList>
            <person name="Zheng R.K."/>
            <person name="Sun C.M."/>
        </authorList>
    </citation>
    <scope>NUCLEOTIDE SEQUENCE [LARGE SCALE GENOMIC DNA]</scope>
    <source>
        <strain evidence="9 10">WC007</strain>
    </source>
</reference>
<dbReference type="CDD" id="cd00567">
    <property type="entry name" value="ACAD"/>
    <property type="match status" value="1"/>
</dbReference>
<comment type="cofactor">
    <cofactor evidence="1 5">
        <name>FAD</name>
        <dbReference type="ChEBI" id="CHEBI:57692"/>
    </cofactor>
</comment>
<dbReference type="KEGG" id="mcos:GM418_30325"/>
<feature type="domain" description="Acyl-CoA dehydrogenase/oxidase N-terminal" evidence="8">
    <location>
        <begin position="52"/>
        <end position="130"/>
    </location>
</feature>
<evidence type="ECO:0000259" key="7">
    <source>
        <dbReference type="Pfam" id="PF02770"/>
    </source>
</evidence>
<dbReference type="Pfam" id="PF02771">
    <property type="entry name" value="Acyl-CoA_dh_N"/>
    <property type="match status" value="1"/>
</dbReference>
<dbReference type="Pfam" id="PF02770">
    <property type="entry name" value="Acyl-CoA_dh_M"/>
    <property type="match status" value="1"/>
</dbReference>
<evidence type="ECO:0000256" key="4">
    <source>
        <dbReference type="ARBA" id="ARBA00022827"/>
    </source>
</evidence>
<evidence type="ECO:0000256" key="1">
    <source>
        <dbReference type="ARBA" id="ARBA00001974"/>
    </source>
</evidence>
<dbReference type="PANTHER" id="PTHR43884">
    <property type="entry name" value="ACYL-COA DEHYDROGENASE"/>
    <property type="match status" value="1"/>
</dbReference>
<organism evidence="9 10">
    <name type="scientific">Maribellus comscasis</name>
    <dbReference type="NCBI Taxonomy" id="2681766"/>
    <lineage>
        <taxon>Bacteria</taxon>
        <taxon>Pseudomonadati</taxon>
        <taxon>Bacteroidota</taxon>
        <taxon>Bacteroidia</taxon>
        <taxon>Marinilabiliales</taxon>
        <taxon>Prolixibacteraceae</taxon>
        <taxon>Maribellus</taxon>
    </lineage>
</organism>
<dbReference type="InterPro" id="IPR009075">
    <property type="entry name" value="AcylCo_DH/oxidase_C"/>
</dbReference>
<dbReference type="Gene3D" id="2.40.110.10">
    <property type="entry name" value="Butyryl-CoA Dehydrogenase, subunit A, domain 2"/>
    <property type="match status" value="1"/>
</dbReference>
<dbReference type="InterPro" id="IPR009100">
    <property type="entry name" value="AcylCoA_DH/oxidase_NM_dom_sf"/>
</dbReference>
<evidence type="ECO:0000256" key="2">
    <source>
        <dbReference type="ARBA" id="ARBA00009347"/>
    </source>
</evidence>
<dbReference type="InterPro" id="IPR036250">
    <property type="entry name" value="AcylCo_DH-like_C"/>
</dbReference>